<proteinExistence type="predicted"/>
<dbReference type="InterPro" id="IPR024965">
    <property type="entry name" value="Putative_integrase"/>
</dbReference>
<accession>A0A2U8VPK9</accession>
<keyword evidence="3" id="KW-1185">Reference proteome</keyword>
<dbReference type="GO" id="GO:0015074">
    <property type="term" value="P:DNA integration"/>
    <property type="evidence" value="ECO:0007669"/>
    <property type="project" value="InterPro"/>
</dbReference>
<dbReference type="GO" id="GO:0006310">
    <property type="term" value="P:DNA recombination"/>
    <property type="evidence" value="ECO:0007669"/>
    <property type="project" value="UniProtKB-KW"/>
</dbReference>
<dbReference type="GO" id="GO:0003677">
    <property type="term" value="F:DNA binding"/>
    <property type="evidence" value="ECO:0007669"/>
    <property type="project" value="InterPro"/>
</dbReference>
<dbReference type="Proteomes" id="UP000246058">
    <property type="component" value="Chromosome"/>
</dbReference>
<reference evidence="2 3" key="1">
    <citation type="submission" date="2018-05" db="EMBL/GenBank/DDBJ databases">
        <title>Complete Genome Sequence of Methylobacterium sp. 17Sr1-43.</title>
        <authorList>
            <person name="Srinivasan S."/>
        </authorList>
    </citation>
    <scope>NUCLEOTIDE SEQUENCE [LARGE SCALE GENOMIC DNA]</scope>
    <source>
        <strain evidence="2 3">17Sr1-43</strain>
    </source>
</reference>
<keyword evidence="1" id="KW-0233">DNA recombination</keyword>
<evidence type="ECO:0008006" key="4">
    <source>
        <dbReference type="Google" id="ProtNLM"/>
    </source>
</evidence>
<dbReference type="EMBL" id="CP029551">
    <property type="protein sequence ID" value="AWN35490.1"/>
    <property type="molecule type" value="Genomic_DNA"/>
</dbReference>
<dbReference type="RefSeq" id="WP_109950610.1">
    <property type="nucleotide sequence ID" value="NZ_CP029551.1"/>
</dbReference>
<dbReference type="InterPro" id="IPR013762">
    <property type="entry name" value="Integrase-like_cat_sf"/>
</dbReference>
<dbReference type="Pfam" id="PF13009">
    <property type="entry name" value="Integrase_2"/>
    <property type="match status" value="1"/>
</dbReference>
<dbReference type="Gene3D" id="1.10.443.10">
    <property type="entry name" value="Intergrase catalytic core"/>
    <property type="match status" value="1"/>
</dbReference>
<sequence length="1058" mass="117819">MGCTSSLPPIMVARERKGDAPLFVAADDVLLSVLEPFNASGSAAAAVNISNLMRGKQRTRLGAMNILASLSMAATRDEFVVALDAAYDAFLARQFQQADFVLLCLHLYVQGVILFPRNFVRGGETLFNPIYRNQSTPVTVATSADLAALQERVRRHARAKAENNVDLVARWAIRAVVTVGPYAPDLTIDESIARVYAEFAPTDDRKYWAFREAIYALNRGAGSDGFTGNINEILRPRVAAEHALVAEGSTAPGRRSTSRADPTFAWAVLKDRAVEPWRKLATDWIASIRARKRLTANIVAANHLLDFLISHPYVARDPIDFMKSDYSLAGDLLIYIADKKNETIAKTHAFFEFALDTLCTVSDEGVRYRVRGFVNPIPQEAIPTSRSYYGGQTHRLAMPVAWVTILQEIITRDNFRWPKETFASTDWLRVPDPTTGKPANVWNPVRAFLVLLKLYLPLRTHQIRMLDSGEGDREVLDAVSRTWVKNGCGVAASKEDQGVLRRIWDPERTTWFTGVYVNTNKTQDRVGDVDRGYVIPWENEQVIRLVLELREWQLRYNPLSTPTPFQQLPDARDASSDVVANTPARYYLFRDATSDLRAAPVTHGRIRLFWNDLCAELEMELQRRGIRNQDGSKIQIIDSWREEPSGRVPATSIFDLHSLRVTGLTAFAKAGVPIEILSKLVAGHASILMTLYYARLDIGHVSEVLSNARVKADDQAQAEMATFIKALSVNELSLRTAFNSMQGLETAKRTQPAIWQWMDHGICPNGRTRCHEGGYAVVDQRDRKYYGPVRGGTGNCALCRFFVTGHQFLPGLVAKLNETSFEAAERSKTWRSRTQAEQRLRAIRIAAEDAGESSRPEQDAELVRAASAAEDAMGELDVCAETMHAYHNLVEQAVAIARREVTAGEEASPAGPALIVNAPEGAGIGINYVEVPEFELVDEICRTARFYHSINWSTANLRRKEIFNRMLMRNGLEPVYVGLSDEVSKASLDAASDLLRRRMSRDKLGQLMSGEARLKELGLLDETVSLIERQIGRPVQRAVMIEAPNAALALGHTAVAEV</sequence>
<dbReference type="InterPro" id="IPR011010">
    <property type="entry name" value="DNA_brk_join_enz"/>
</dbReference>
<dbReference type="AlphaFoldDB" id="A0A2U8VPK9"/>
<evidence type="ECO:0000313" key="2">
    <source>
        <dbReference type="EMBL" id="AWN35490.1"/>
    </source>
</evidence>
<protein>
    <recommendedName>
        <fullName evidence="4">Integrase family protein</fullName>
    </recommendedName>
</protein>
<name>A0A2U8VPK9_9HYPH</name>
<gene>
    <name evidence="2" type="ORF">DK427_06905</name>
</gene>
<dbReference type="SUPFAM" id="SSF56349">
    <property type="entry name" value="DNA breaking-rejoining enzymes"/>
    <property type="match status" value="1"/>
</dbReference>
<evidence type="ECO:0000313" key="3">
    <source>
        <dbReference type="Proteomes" id="UP000246058"/>
    </source>
</evidence>
<dbReference type="KEGG" id="meti:DK427_06905"/>
<dbReference type="OrthoDB" id="2077978at2"/>
<evidence type="ECO:0000256" key="1">
    <source>
        <dbReference type="ARBA" id="ARBA00023172"/>
    </source>
</evidence>
<organism evidence="2 3">
    <name type="scientific">Methylobacterium radiodurans</name>
    <dbReference type="NCBI Taxonomy" id="2202828"/>
    <lineage>
        <taxon>Bacteria</taxon>
        <taxon>Pseudomonadati</taxon>
        <taxon>Pseudomonadota</taxon>
        <taxon>Alphaproteobacteria</taxon>
        <taxon>Hyphomicrobiales</taxon>
        <taxon>Methylobacteriaceae</taxon>
        <taxon>Methylobacterium</taxon>
    </lineage>
</organism>